<feature type="transmembrane region" description="Helical" evidence="8">
    <location>
        <begin position="498"/>
        <end position="520"/>
    </location>
</feature>
<dbReference type="GO" id="GO:0097272">
    <property type="term" value="P:ammonium homeostasis"/>
    <property type="evidence" value="ECO:0007669"/>
    <property type="project" value="TreeGrafter"/>
</dbReference>
<dbReference type="Proteomes" id="UP000014227">
    <property type="component" value="Chromosome I"/>
</dbReference>
<feature type="transmembrane region" description="Helical" evidence="8">
    <location>
        <begin position="239"/>
        <end position="265"/>
    </location>
</feature>
<evidence type="ECO:0000313" key="11">
    <source>
        <dbReference type="EMBL" id="CCW35452.1"/>
    </source>
</evidence>
<evidence type="ECO:0000256" key="5">
    <source>
        <dbReference type="ARBA" id="ARBA00022989"/>
    </source>
</evidence>
<dbReference type="InterPro" id="IPR024041">
    <property type="entry name" value="NH4_transpt_AmtB-like_dom"/>
</dbReference>
<dbReference type="HOGENOM" id="CLU_000445_33_1_0"/>
<dbReference type="eggNOG" id="COG0004">
    <property type="taxonomic scope" value="Bacteria"/>
</dbReference>
<evidence type="ECO:0000256" key="1">
    <source>
        <dbReference type="ARBA" id="ARBA00004141"/>
    </source>
</evidence>
<feature type="transmembrane region" description="Helical" evidence="8">
    <location>
        <begin position="327"/>
        <end position="344"/>
    </location>
</feature>
<protein>
    <recommendedName>
        <fullName evidence="8">Ammonium transporter</fullName>
    </recommendedName>
</protein>
<dbReference type="SUPFAM" id="SSF111352">
    <property type="entry name" value="Ammonium transporter"/>
    <property type="match status" value="1"/>
</dbReference>
<keyword evidence="3 8" id="KW-0813">Transport</keyword>
<dbReference type="OrthoDB" id="9814202at2"/>
<feature type="transmembrane region" description="Helical" evidence="8">
    <location>
        <begin position="443"/>
        <end position="463"/>
    </location>
</feature>
<feature type="transmembrane region" description="Helical" evidence="8">
    <location>
        <begin position="211"/>
        <end position="232"/>
    </location>
</feature>
<dbReference type="KEGG" id="ccz:CCALI_01636"/>
<evidence type="ECO:0000256" key="2">
    <source>
        <dbReference type="ARBA" id="ARBA00005887"/>
    </source>
</evidence>
<evidence type="ECO:0000256" key="7">
    <source>
        <dbReference type="ARBA" id="ARBA00023177"/>
    </source>
</evidence>
<dbReference type="AlphaFoldDB" id="S0EUS1"/>
<dbReference type="InterPro" id="IPR001905">
    <property type="entry name" value="Ammonium_transpt"/>
</dbReference>
<name>S0EUS1_CHTCT</name>
<dbReference type="GO" id="GO:0008519">
    <property type="term" value="F:ammonium channel activity"/>
    <property type="evidence" value="ECO:0007669"/>
    <property type="project" value="InterPro"/>
</dbReference>
<feature type="transmembrane region" description="Helical" evidence="8">
    <location>
        <begin position="414"/>
        <end position="431"/>
    </location>
</feature>
<keyword evidence="7 8" id="KW-0924">Ammonia transport</keyword>
<keyword evidence="9" id="KW-0732">Signal</keyword>
<feature type="chain" id="PRO_5004496400" description="Ammonium transporter" evidence="9">
    <location>
        <begin position="37"/>
        <end position="582"/>
    </location>
</feature>
<accession>S0EUS1</accession>
<feature type="transmembrane region" description="Helical" evidence="8">
    <location>
        <begin position="118"/>
        <end position="136"/>
    </location>
</feature>
<evidence type="ECO:0000313" key="12">
    <source>
        <dbReference type="Proteomes" id="UP000014227"/>
    </source>
</evidence>
<dbReference type="PROSITE" id="PS01219">
    <property type="entry name" value="AMMONIUM_TRANSP"/>
    <property type="match status" value="1"/>
</dbReference>
<feature type="transmembrane region" description="Helical" evidence="8">
    <location>
        <begin position="388"/>
        <end position="408"/>
    </location>
</feature>
<organism evidence="11 12">
    <name type="scientific">Chthonomonas calidirosea (strain DSM 23976 / ICMP 18418 / T49)</name>
    <dbReference type="NCBI Taxonomy" id="1303518"/>
    <lineage>
        <taxon>Bacteria</taxon>
        <taxon>Bacillati</taxon>
        <taxon>Armatimonadota</taxon>
        <taxon>Chthonomonadia</taxon>
        <taxon>Chthonomonadales</taxon>
        <taxon>Chthonomonadaceae</taxon>
        <taxon>Chthonomonas</taxon>
    </lineage>
</organism>
<feature type="transmembrane region" description="Helical" evidence="8">
    <location>
        <begin position="148"/>
        <end position="172"/>
    </location>
</feature>
<comment type="subcellular location">
    <subcellularLocation>
        <location evidence="8">Cell membrane</location>
        <topology evidence="8">Multi-pass membrane protein</topology>
    </subcellularLocation>
    <subcellularLocation>
        <location evidence="1">Membrane</location>
        <topology evidence="1">Multi-pass membrane protein</topology>
    </subcellularLocation>
</comment>
<dbReference type="PANTHER" id="PTHR11730:SF6">
    <property type="entry name" value="AMMONIUM TRANSPORTER"/>
    <property type="match status" value="1"/>
</dbReference>
<dbReference type="STRING" id="454171.CP488_02460"/>
<feature type="transmembrane region" description="Helical" evidence="8">
    <location>
        <begin position="285"/>
        <end position="306"/>
    </location>
</feature>
<comment type="similarity">
    <text evidence="2 8">Belongs to the ammonia transporter channel (TC 1.A.11.2) family.</text>
</comment>
<dbReference type="InParanoid" id="S0EUS1"/>
<dbReference type="PANTHER" id="PTHR11730">
    <property type="entry name" value="AMMONIUM TRANSPORTER"/>
    <property type="match status" value="1"/>
</dbReference>
<evidence type="ECO:0000256" key="3">
    <source>
        <dbReference type="ARBA" id="ARBA00022448"/>
    </source>
</evidence>
<evidence type="ECO:0000256" key="6">
    <source>
        <dbReference type="ARBA" id="ARBA00023136"/>
    </source>
</evidence>
<feature type="signal peptide" evidence="9">
    <location>
        <begin position="1"/>
        <end position="36"/>
    </location>
</feature>
<keyword evidence="5 8" id="KW-1133">Transmembrane helix</keyword>
<feature type="domain" description="Ammonium transporter AmtB-like" evidence="10">
    <location>
        <begin position="112"/>
        <end position="550"/>
    </location>
</feature>
<dbReference type="GO" id="GO:0005886">
    <property type="term" value="C:plasma membrane"/>
    <property type="evidence" value="ECO:0007669"/>
    <property type="project" value="UniProtKB-SubCell"/>
</dbReference>
<feature type="transmembrane region" description="Helical" evidence="8">
    <location>
        <begin position="356"/>
        <end position="381"/>
    </location>
</feature>
<dbReference type="InterPro" id="IPR018047">
    <property type="entry name" value="Ammonium_transpt_CS"/>
</dbReference>
<dbReference type="PATRIC" id="fig|1303518.3.peg.1682"/>
<dbReference type="EMBL" id="HF951689">
    <property type="protein sequence ID" value="CCW35452.1"/>
    <property type="molecule type" value="Genomic_DNA"/>
</dbReference>
<keyword evidence="12" id="KW-1185">Reference proteome</keyword>
<gene>
    <name evidence="11" type="ORF">CCALI_01636</name>
</gene>
<evidence type="ECO:0000259" key="10">
    <source>
        <dbReference type="Pfam" id="PF00909"/>
    </source>
</evidence>
<evidence type="ECO:0000256" key="9">
    <source>
        <dbReference type="SAM" id="SignalP"/>
    </source>
</evidence>
<dbReference type="Pfam" id="PF00909">
    <property type="entry name" value="Ammonium_transp"/>
    <property type="match status" value="1"/>
</dbReference>
<proteinExistence type="inferred from homology"/>
<keyword evidence="4 8" id="KW-0812">Transmembrane</keyword>
<evidence type="ECO:0000256" key="8">
    <source>
        <dbReference type="RuleBase" id="RU362002"/>
    </source>
</evidence>
<dbReference type="Gene3D" id="1.10.3430.10">
    <property type="entry name" value="Ammonium transporter AmtB like domains"/>
    <property type="match status" value="1"/>
</dbReference>
<sequence length="582" mass="60933">MTTYLSRFRVCWTRTALLLGLFGVIFALCAHTAAWAQTVKPDPGGTNTGTYADVFGMATNQGSFGKTDPYDFTSTDTNKITQMMAQAKTTEPFAAHLADAVGRLKVATNFGWTLNTGYLVLFMQAGFALLTCGLVRKKNAAHLMMLNFAAYVVAFIGYYICGFAFQFGAAGITNGIQVPSNLGGTPSLNRWLIPHVLGGTGFFLKGGAYDVGANALCLFEVVFMETAGYIIVGAICERITFGAFVLCELFIGAILYPIFGCWCWGGGWLANLGNTMHLGHGYVDFAGSTVVHAVGGFAAMALAIILGPRLGKYGPDGKPRAFPAHNIAFVVTGTFILLFGWMGFNPGSTLGDTDLRISVIAVNTNLAAIFGAAAAMVFWYLKFGKPDISMACNGMLAGLVAITAPCAFVSPTSAMVIGILAGITVCWGVLFNDNVLKIDDPCGAISVHGYCGWLGGICLGLFADGTYGAGWNGVGASSYLGKAGLGVVGLFQGDTSQFLAQLVGSTVCVAWSFGLTFIVFKIVNAIKSMRVSPEVETMGLDEPEFGIVAYPDDVLATPSTPSASMTITSAPNLGGGAPAGAK</sequence>
<dbReference type="NCBIfam" id="TIGR00836">
    <property type="entry name" value="amt"/>
    <property type="match status" value="1"/>
</dbReference>
<dbReference type="RefSeq" id="WP_016482985.1">
    <property type="nucleotide sequence ID" value="NC_021487.1"/>
</dbReference>
<dbReference type="InterPro" id="IPR029020">
    <property type="entry name" value="Ammonium/urea_transptr"/>
</dbReference>
<evidence type="ECO:0000256" key="4">
    <source>
        <dbReference type="ARBA" id="ARBA00022692"/>
    </source>
</evidence>
<keyword evidence="6 8" id="KW-0472">Membrane</keyword>
<reference evidence="12" key="1">
    <citation type="submission" date="2013-03" db="EMBL/GenBank/DDBJ databases">
        <title>Genome sequence of Chthonomonas calidirosea, the first sequenced genome from the Armatimonadetes phylum (formally candidate division OP10).</title>
        <authorList>
            <person name="Lee K.C.Y."/>
            <person name="Morgan X.C."/>
            <person name="Dunfield P.F."/>
            <person name="Tamas I."/>
            <person name="Houghton K.M."/>
            <person name="Vyssotski M."/>
            <person name="Ryan J.L.J."/>
            <person name="Lagutin K."/>
            <person name="McDonald I.R."/>
            <person name="Stott M.B."/>
        </authorList>
    </citation>
    <scope>NUCLEOTIDE SEQUENCE [LARGE SCALE GENOMIC DNA]</scope>
    <source>
        <strain evidence="12">DSM 23976 / ICMP 18418 / T49</strain>
    </source>
</reference>